<sequence length="64" mass="7383">MIEMREQAGLDLDEMERRTGVSSSELWKAENGYSRNRLFDYLADYCTALGKTFTVTIDDAEGRR</sequence>
<dbReference type="PROSITE" id="PS50943">
    <property type="entry name" value="HTH_CROC1"/>
    <property type="match status" value="1"/>
</dbReference>
<feature type="domain" description="HTH cro/C1-type" evidence="1">
    <location>
        <begin position="1"/>
        <end position="60"/>
    </location>
</feature>
<keyword evidence="3" id="KW-1185">Reference proteome</keyword>
<protein>
    <recommendedName>
        <fullName evidence="1">HTH cro/C1-type domain-containing protein</fullName>
    </recommendedName>
</protein>
<dbReference type="AlphaFoldDB" id="A0A6N9Z3R4"/>
<gene>
    <name evidence="2" type="ORF">GFD25_04625</name>
</gene>
<accession>A0A6N9Z3R4</accession>
<dbReference type="Gene3D" id="1.10.260.40">
    <property type="entry name" value="lambda repressor-like DNA-binding domains"/>
    <property type="match status" value="1"/>
</dbReference>
<proteinExistence type="predicted"/>
<dbReference type="InterPro" id="IPR010982">
    <property type="entry name" value="Lambda_DNA-bd_dom_sf"/>
</dbReference>
<evidence type="ECO:0000313" key="3">
    <source>
        <dbReference type="Proteomes" id="UP000469194"/>
    </source>
</evidence>
<evidence type="ECO:0000259" key="1">
    <source>
        <dbReference type="PROSITE" id="PS50943"/>
    </source>
</evidence>
<name>A0A6N9Z3R4_9BIFI</name>
<comment type="caution">
    <text evidence="2">The sequence shown here is derived from an EMBL/GenBank/DDBJ whole genome shotgun (WGS) entry which is preliminary data.</text>
</comment>
<dbReference type="EMBL" id="WHZW01000008">
    <property type="protein sequence ID" value="NEG89289.1"/>
    <property type="molecule type" value="Genomic_DNA"/>
</dbReference>
<dbReference type="GO" id="GO:0003677">
    <property type="term" value="F:DNA binding"/>
    <property type="evidence" value="ECO:0007669"/>
    <property type="project" value="InterPro"/>
</dbReference>
<dbReference type="CDD" id="cd00093">
    <property type="entry name" value="HTH_XRE"/>
    <property type="match status" value="1"/>
</dbReference>
<reference evidence="2 3" key="1">
    <citation type="submission" date="2019-10" db="EMBL/GenBank/DDBJ databases">
        <title>Bifidobacterium from non-human primates.</title>
        <authorList>
            <person name="Modesto M."/>
        </authorList>
    </citation>
    <scope>NUCLEOTIDE SEQUENCE [LARGE SCALE GENOMIC DNA]</scope>
    <source>
        <strain evidence="2 3">TRE17</strain>
    </source>
</reference>
<evidence type="ECO:0000313" key="2">
    <source>
        <dbReference type="EMBL" id="NEG89289.1"/>
    </source>
</evidence>
<dbReference type="Proteomes" id="UP000469194">
    <property type="component" value="Unassembled WGS sequence"/>
</dbReference>
<organism evidence="2 3">
    <name type="scientific">Bifidobacterium aerophilum</name>
    <dbReference type="NCBI Taxonomy" id="1798155"/>
    <lineage>
        <taxon>Bacteria</taxon>
        <taxon>Bacillati</taxon>
        <taxon>Actinomycetota</taxon>
        <taxon>Actinomycetes</taxon>
        <taxon>Bifidobacteriales</taxon>
        <taxon>Bifidobacteriaceae</taxon>
        <taxon>Bifidobacterium</taxon>
    </lineage>
</organism>
<dbReference type="InterPro" id="IPR001387">
    <property type="entry name" value="Cro/C1-type_HTH"/>
</dbReference>
<dbReference type="SUPFAM" id="SSF47413">
    <property type="entry name" value="lambda repressor-like DNA-binding domains"/>
    <property type="match status" value="1"/>
</dbReference>